<gene>
    <name evidence="1" type="ordered locus">MULP_00974</name>
</gene>
<protein>
    <submittedName>
        <fullName evidence="1">Uncharacterized protein</fullName>
    </submittedName>
</protein>
<reference evidence="1 2" key="1">
    <citation type="journal article" date="2013" name="J. Bacteriol.">
        <title>Complete Genome Sequence of the Frog Pathogen Mycobacterium ulcerans Ecovar Liflandii.</title>
        <authorList>
            <person name="Tobias N.J."/>
            <person name="Doig K.D."/>
            <person name="Medema M.H."/>
            <person name="Chen H."/>
            <person name="Haring V."/>
            <person name="Moore R."/>
            <person name="Seemann T."/>
            <person name="Stinear T.P."/>
        </authorList>
    </citation>
    <scope>NUCLEOTIDE SEQUENCE [LARGE SCALE GENOMIC DNA]</scope>
    <source>
        <strain evidence="1 2">128FXT</strain>
    </source>
</reference>
<dbReference type="KEGG" id="mli:MULP_00974"/>
<proteinExistence type="predicted"/>
<dbReference type="HOGENOM" id="CLU_2826520_0_0_11"/>
<organism evidence="1 2">
    <name type="scientific">Mycobacterium liflandii (strain 128FXT)</name>
    <dbReference type="NCBI Taxonomy" id="459424"/>
    <lineage>
        <taxon>Bacteria</taxon>
        <taxon>Bacillati</taxon>
        <taxon>Actinomycetota</taxon>
        <taxon>Actinomycetes</taxon>
        <taxon>Mycobacteriales</taxon>
        <taxon>Mycobacteriaceae</taxon>
        <taxon>Mycobacterium</taxon>
        <taxon>Mycobacterium ulcerans group</taxon>
    </lineage>
</organism>
<accession>L7V3E7</accession>
<sequence>MSLARTRRVSLMVWWPRVHACAARGEGAHVLWGIDVVPVEQWVAHPSAGLAVAELICCGPASPMTS</sequence>
<dbReference type="PATRIC" id="fig|459424.11.peg.996"/>
<evidence type="ECO:0000313" key="1">
    <source>
        <dbReference type="EMBL" id="AGC61003.1"/>
    </source>
</evidence>
<evidence type="ECO:0000313" key="2">
    <source>
        <dbReference type="Proteomes" id="UP000011157"/>
    </source>
</evidence>
<name>L7V3E7_MYCL1</name>
<dbReference type="AlphaFoldDB" id="L7V3E7"/>
<dbReference type="EMBL" id="CP003899">
    <property type="protein sequence ID" value="AGC61003.1"/>
    <property type="molecule type" value="Genomic_DNA"/>
</dbReference>
<dbReference type="Proteomes" id="UP000011157">
    <property type="component" value="Chromosome"/>
</dbReference>
<keyword evidence="2" id="KW-1185">Reference proteome</keyword>